<proteinExistence type="predicted"/>
<reference evidence="3 4" key="1">
    <citation type="submission" date="2020-01" db="EMBL/GenBank/DDBJ databases">
        <title>Genomes of bacteria type strains.</title>
        <authorList>
            <person name="Chen J."/>
            <person name="Zhu S."/>
            <person name="Chen J."/>
        </authorList>
    </citation>
    <scope>NUCLEOTIDE SEQUENCE [LARGE SCALE GENOMIC DNA]</scope>
    <source>
        <strain evidence="3 4">KCTC 52919</strain>
    </source>
</reference>
<evidence type="ECO:0000313" key="3">
    <source>
        <dbReference type="EMBL" id="NDV85302.1"/>
    </source>
</evidence>
<feature type="compositionally biased region" description="Basic and acidic residues" evidence="1">
    <location>
        <begin position="132"/>
        <end position="143"/>
    </location>
</feature>
<evidence type="ECO:0000313" key="4">
    <source>
        <dbReference type="Proteomes" id="UP000476332"/>
    </source>
</evidence>
<sequence>MVRVALLVLMLTGIGPALAAMPVTAVGDPARAAAAGLREGSDASDRVVQYRGDQRSWRGEVRHHRYFGRGDDWRRHHRGSYDRPQWRDRHRDESRHDRRRDRPGDHARRGDRTRYDDRHDRRGRWESGGSFRGDDWGRQEGHGRFDDRRRRFDARRDRWVDAP</sequence>
<accession>A0A6L9MCS7</accession>
<gene>
    <name evidence="3" type="ORF">GTW51_01160</name>
</gene>
<keyword evidence="4" id="KW-1185">Reference proteome</keyword>
<dbReference type="RefSeq" id="WP_163042045.1">
    <property type="nucleotide sequence ID" value="NZ_JAAAMJ010000001.1"/>
</dbReference>
<evidence type="ECO:0000256" key="2">
    <source>
        <dbReference type="SAM" id="SignalP"/>
    </source>
</evidence>
<dbReference type="EMBL" id="JAAAMJ010000001">
    <property type="protein sequence ID" value="NDV85302.1"/>
    <property type="molecule type" value="Genomic_DNA"/>
</dbReference>
<feature type="chain" id="PRO_5026697734" evidence="2">
    <location>
        <begin position="20"/>
        <end position="163"/>
    </location>
</feature>
<dbReference type="Proteomes" id="UP000476332">
    <property type="component" value="Unassembled WGS sequence"/>
</dbReference>
<dbReference type="AlphaFoldDB" id="A0A6L9MCS7"/>
<organism evidence="3 4">
    <name type="scientific">Aurantimonas aggregata</name>
    <dbReference type="NCBI Taxonomy" id="2047720"/>
    <lineage>
        <taxon>Bacteria</taxon>
        <taxon>Pseudomonadati</taxon>
        <taxon>Pseudomonadota</taxon>
        <taxon>Alphaproteobacteria</taxon>
        <taxon>Hyphomicrobiales</taxon>
        <taxon>Aurantimonadaceae</taxon>
        <taxon>Aurantimonas</taxon>
    </lineage>
</organism>
<evidence type="ECO:0000256" key="1">
    <source>
        <dbReference type="SAM" id="MobiDB-lite"/>
    </source>
</evidence>
<feature type="signal peptide" evidence="2">
    <location>
        <begin position="1"/>
        <end position="19"/>
    </location>
</feature>
<feature type="region of interest" description="Disordered" evidence="1">
    <location>
        <begin position="70"/>
        <end position="143"/>
    </location>
</feature>
<feature type="compositionally biased region" description="Basic and acidic residues" evidence="1">
    <location>
        <begin position="70"/>
        <end position="125"/>
    </location>
</feature>
<name>A0A6L9MCS7_9HYPH</name>
<keyword evidence="2" id="KW-0732">Signal</keyword>
<comment type="caution">
    <text evidence="3">The sequence shown here is derived from an EMBL/GenBank/DDBJ whole genome shotgun (WGS) entry which is preliminary data.</text>
</comment>
<protein>
    <submittedName>
        <fullName evidence="3">Uncharacterized protein</fullName>
    </submittedName>
</protein>